<sequence length="405" mass="44174">MAGSPSPSAAPAQPKILLAKSGLVTAGPVPGKFGRGGGEEETAPLRSRLPPVGSLNLLSDSWDFHIDRLLPFLTENTDFTVVGVIGPPGAGKSTIMNEIYGFDGSSPGMLPPFSIQSEDTKMMAKHCTVGIEPRVSAQRFILLDTQPVFSPSVLAEMMRPDGSSMISLLSGEPLSAELAHEVMGIQLGILLTSICHVVLVVCEGVHDYNMWNLMSTVDLLKHGIPDPSALSSSQSQGSNPGLEKENLDKVNEGEEYMATPLFVHTKLQDEDLFPNTVVQLKKALGQYFCSSSYMRERCGNVVKDHPFSSVNHGTQSNDMDSAPLKLFAIPSKNRDDCARSQIESYISALWKLQNQVLSMNCPSFARTVSERDWLKNSAKIWELVKKSPIIAEYSRTLQSSGMFRR</sequence>
<dbReference type="EMBL" id="BDDD01002089">
    <property type="protein sequence ID" value="GAV79990.1"/>
    <property type="molecule type" value="Genomic_DNA"/>
</dbReference>
<dbReference type="OrthoDB" id="79514at2759"/>
<evidence type="ECO:0008006" key="5">
    <source>
        <dbReference type="Google" id="ProtNLM"/>
    </source>
</evidence>
<dbReference type="GO" id="GO:0000184">
    <property type="term" value="P:nuclear-transcribed mRNA catabolic process, nonsense-mediated decay"/>
    <property type="evidence" value="ECO:0007669"/>
    <property type="project" value="UniProtKB-KW"/>
</dbReference>
<evidence type="ECO:0000313" key="3">
    <source>
        <dbReference type="EMBL" id="GAV79990.1"/>
    </source>
</evidence>
<proteinExistence type="inferred from homology"/>
<keyword evidence="4" id="KW-1185">Reference proteome</keyword>
<dbReference type="Proteomes" id="UP000187406">
    <property type="component" value="Unassembled WGS sequence"/>
</dbReference>
<accession>A0A1Q3CIB4</accession>
<dbReference type="SUPFAM" id="SSF52540">
    <property type="entry name" value="P-loop containing nucleoside triphosphate hydrolases"/>
    <property type="match status" value="1"/>
</dbReference>
<keyword evidence="2" id="KW-0866">Nonsense-mediated mRNA decay</keyword>
<name>A0A1Q3CIB4_CEPFO</name>
<protein>
    <recommendedName>
        <fullName evidence="5">Protein SMG9-like</fullName>
    </recommendedName>
</protein>
<evidence type="ECO:0000256" key="1">
    <source>
        <dbReference type="ARBA" id="ARBA00007712"/>
    </source>
</evidence>
<evidence type="ECO:0000313" key="4">
    <source>
        <dbReference type="Proteomes" id="UP000187406"/>
    </source>
</evidence>
<reference evidence="4" key="1">
    <citation type="submission" date="2016-04" db="EMBL/GenBank/DDBJ databases">
        <title>Cephalotus genome sequencing.</title>
        <authorList>
            <person name="Fukushima K."/>
            <person name="Hasebe M."/>
            <person name="Fang X."/>
        </authorList>
    </citation>
    <scope>NUCLEOTIDE SEQUENCE [LARGE SCALE GENOMIC DNA]</scope>
    <source>
        <strain evidence="4">cv. St1</strain>
    </source>
</reference>
<dbReference type="PANTHER" id="PTHR14270">
    <property type="entry name" value="NONSENSE-MEDIATED MRNA DECAY FACTOR SMG9"/>
    <property type="match status" value="1"/>
</dbReference>
<dbReference type="InterPro" id="IPR027417">
    <property type="entry name" value="P-loop_NTPase"/>
</dbReference>
<comment type="caution">
    <text evidence="3">The sequence shown here is derived from an EMBL/GenBank/DDBJ whole genome shotgun (WGS) entry which is preliminary data.</text>
</comment>
<dbReference type="InterPro" id="IPR039177">
    <property type="entry name" value="SMG9"/>
</dbReference>
<dbReference type="AlphaFoldDB" id="A0A1Q3CIB4"/>
<organism evidence="3 4">
    <name type="scientific">Cephalotus follicularis</name>
    <name type="common">Albany pitcher plant</name>
    <dbReference type="NCBI Taxonomy" id="3775"/>
    <lineage>
        <taxon>Eukaryota</taxon>
        <taxon>Viridiplantae</taxon>
        <taxon>Streptophyta</taxon>
        <taxon>Embryophyta</taxon>
        <taxon>Tracheophyta</taxon>
        <taxon>Spermatophyta</taxon>
        <taxon>Magnoliopsida</taxon>
        <taxon>eudicotyledons</taxon>
        <taxon>Gunneridae</taxon>
        <taxon>Pentapetalae</taxon>
        <taxon>rosids</taxon>
        <taxon>fabids</taxon>
        <taxon>Oxalidales</taxon>
        <taxon>Cephalotaceae</taxon>
        <taxon>Cephalotus</taxon>
    </lineage>
</organism>
<gene>
    <name evidence="3" type="ORF">CFOL_v3_23452</name>
</gene>
<dbReference type="InParanoid" id="A0A1Q3CIB4"/>
<dbReference type="PANTHER" id="PTHR14270:SF0">
    <property type="entry name" value="NONSENSE-MEDIATED MRNA DECAY FACTOR SMG9"/>
    <property type="match status" value="1"/>
</dbReference>
<evidence type="ECO:0000256" key="2">
    <source>
        <dbReference type="ARBA" id="ARBA00023161"/>
    </source>
</evidence>
<comment type="similarity">
    <text evidence="1">Belongs to the SMG9 family.</text>
</comment>
<dbReference type="STRING" id="3775.A0A1Q3CIB4"/>